<dbReference type="Proteomes" id="UP000245449">
    <property type="component" value="Unassembled WGS sequence"/>
</dbReference>
<evidence type="ECO:0000256" key="1">
    <source>
        <dbReference type="SAM" id="Phobius"/>
    </source>
</evidence>
<feature type="domain" description="VanZ-like" evidence="2">
    <location>
        <begin position="132"/>
        <end position="211"/>
    </location>
</feature>
<dbReference type="InterPro" id="IPR006976">
    <property type="entry name" value="VanZ-like"/>
</dbReference>
<dbReference type="RefSeq" id="WP_116724604.1">
    <property type="nucleotide sequence ID" value="NZ_QCZI01000006.1"/>
</dbReference>
<sequence>MIRVFKKVLIHPVFIFFLIALLECIPYHPISEKIAQYEMPKVGDNFGILNDQSIYYYSGKGKYSYPSVECYFSLGNPTFDTPYKDGGIKTIAKSIADQIPLLGSMCGKEKLKVVKNKNNIPLKRYFSTNYLLDNFSNLSHVLSYLILAFSILFYVKYRNNNYFLAFFFCFLGGGLLEFVQYFFIVGRTASYQDQVLNCVGAILGIMSFWFFKKLVFWKYI</sequence>
<comment type="caution">
    <text evidence="3">The sequence shown here is derived from an EMBL/GenBank/DDBJ whole genome shotgun (WGS) entry which is preliminary data.</text>
</comment>
<gene>
    <name evidence="3" type="ORF">DB895_06765</name>
</gene>
<feature type="transmembrane region" description="Helical" evidence="1">
    <location>
        <begin position="162"/>
        <end position="182"/>
    </location>
</feature>
<organism evidence="3 4">
    <name type="scientific">Flavobacterium psychrotolerans</name>
    <dbReference type="NCBI Taxonomy" id="2169410"/>
    <lineage>
        <taxon>Bacteria</taxon>
        <taxon>Pseudomonadati</taxon>
        <taxon>Bacteroidota</taxon>
        <taxon>Flavobacteriia</taxon>
        <taxon>Flavobacteriales</taxon>
        <taxon>Flavobacteriaceae</taxon>
        <taxon>Flavobacterium</taxon>
    </lineage>
</organism>
<dbReference type="EMBL" id="QCZI01000006">
    <property type="protein sequence ID" value="PWA05677.1"/>
    <property type="molecule type" value="Genomic_DNA"/>
</dbReference>
<keyword evidence="1" id="KW-1133">Transmembrane helix</keyword>
<keyword evidence="4" id="KW-1185">Reference proteome</keyword>
<reference evidence="3 4" key="1">
    <citation type="submission" date="2018-04" db="EMBL/GenBank/DDBJ databases">
        <title>Flavobacterium sp. nov., isolated from glacier ice.</title>
        <authorList>
            <person name="Liu Q."/>
            <person name="Xin Y.-H."/>
        </authorList>
    </citation>
    <scope>NUCLEOTIDE SEQUENCE [LARGE SCALE GENOMIC DNA]</scope>
    <source>
        <strain evidence="3 4">RB1R5</strain>
    </source>
</reference>
<name>A0A2U1JKJ8_9FLAO</name>
<dbReference type="AlphaFoldDB" id="A0A2U1JKJ8"/>
<keyword evidence="1" id="KW-0472">Membrane</keyword>
<evidence type="ECO:0000259" key="2">
    <source>
        <dbReference type="Pfam" id="PF04892"/>
    </source>
</evidence>
<keyword evidence="1" id="KW-0812">Transmembrane</keyword>
<dbReference type="Pfam" id="PF04892">
    <property type="entry name" value="VanZ"/>
    <property type="match status" value="1"/>
</dbReference>
<evidence type="ECO:0000313" key="3">
    <source>
        <dbReference type="EMBL" id="PWA05677.1"/>
    </source>
</evidence>
<proteinExistence type="predicted"/>
<feature type="transmembrane region" description="Helical" evidence="1">
    <location>
        <begin position="194"/>
        <end position="211"/>
    </location>
</feature>
<dbReference type="NCBIfam" id="NF037970">
    <property type="entry name" value="vanZ_1"/>
    <property type="match status" value="1"/>
</dbReference>
<accession>A0A2U1JKJ8</accession>
<protein>
    <recommendedName>
        <fullName evidence="2">VanZ-like domain-containing protein</fullName>
    </recommendedName>
</protein>
<evidence type="ECO:0000313" key="4">
    <source>
        <dbReference type="Proteomes" id="UP000245449"/>
    </source>
</evidence>
<feature type="transmembrane region" description="Helical" evidence="1">
    <location>
        <begin position="138"/>
        <end position="155"/>
    </location>
</feature>